<dbReference type="Gene3D" id="1.20.1250.20">
    <property type="entry name" value="MFS general substrate transporter like domains"/>
    <property type="match status" value="2"/>
</dbReference>
<evidence type="ECO:0000256" key="2">
    <source>
        <dbReference type="ARBA" id="ARBA00008335"/>
    </source>
</evidence>
<feature type="transmembrane region" description="Helical" evidence="7">
    <location>
        <begin position="84"/>
        <end position="105"/>
    </location>
</feature>
<dbReference type="GO" id="GO:0016020">
    <property type="term" value="C:membrane"/>
    <property type="evidence" value="ECO:0007669"/>
    <property type="project" value="UniProtKB-SubCell"/>
</dbReference>
<evidence type="ECO:0000256" key="6">
    <source>
        <dbReference type="ARBA" id="ARBA00023136"/>
    </source>
</evidence>
<feature type="transmembrane region" description="Helical" evidence="7">
    <location>
        <begin position="408"/>
        <end position="428"/>
    </location>
</feature>
<evidence type="ECO:0000313" key="9">
    <source>
        <dbReference type="EMBL" id="KAB8074928.1"/>
    </source>
</evidence>
<feature type="transmembrane region" description="Helical" evidence="7">
    <location>
        <begin position="345"/>
        <end position="365"/>
    </location>
</feature>
<evidence type="ECO:0000259" key="8">
    <source>
        <dbReference type="PROSITE" id="PS50850"/>
    </source>
</evidence>
<dbReference type="Pfam" id="PF07690">
    <property type="entry name" value="MFS_1"/>
    <property type="match status" value="1"/>
</dbReference>
<evidence type="ECO:0000256" key="7">
    <source>
        <dbReference type="SAM" id="Phobius"/>
    </source>
</evidence>
<dbReference type="AlphaFoldDB" id="A0A5N5X2A2"/>
<dbReference type="GO" id="GO:0022857">
    <property type="term" value="F:transmembrane transporter activity"/>
    <property type="evidence" value="ECO:0007669"/>
    <property type="project" value="InterPro"/>
</dbReference>
<feature type="transmembrane region" description="Helical" evidence="7">
    <location>
        <begin position="117"/>
        <end position="135"/>
    </location>
</feature>
<reference evidence="9 10" key="1">
    <citation type="submission" date="2019-04" db="EMBL/GenBank/DDBJ databases">
        <title>Friends and foes A comparative genomics study of 23 Aspergillus species from section Flavi.</title>
        <authorList>
            <consortium name="DOE Joint Genome Institute"/>
            <person name="Kjaerbolling I."/>
            <person name="Vesth T."/>
            <person name="Frisvad J.C."/>
            <person name="Nybo J.L."/>
            <person name="Theobald S."/>
            <person name="Kildgaard S."/>
            <person name="Isbrandt T."/>
            <person name="Kuo A."/>
            <person name="Sato A."/>
            <person name="Lyhne E.K."/>
            <person name="Kogle M.E."/>
            <person name="Wiebenga A."/>
            <person name="Kun R.S."/>
            <person name="Lubbers R.J."/>
            <person name="Makela M.R."/>
            <person name="Barry K."/>
            <person name="Chovatia M."/>
            <person name="Clum A."/>
            <person name="Daum C."/>
            <person name="Haridas S."/>
            <person name="He G."/>
            <person name="LaButti K."/>
            <person name="Lipzen A."/>
            <person name="Mondo S."/>
            <person name="Riley R."/>
            <person name="Salamov A."/>
            <person name="Simmons B.A."/>
            <person name="Magnuson J.K."/>
            <person name="Henrissat B."/>
            <person name="Mortensen U.H."/>
            <person name="Larsen T.O."/>
            <person name="Devries R.P."/>
            <person name="Grigoriev I.V."/>
            <person name="Machida M."/>
            <person name="Baker S.E."/>
            <person name="Andersen M.R."/>
        </authorList>
    </citation>
    <scope>NUCLEOTIDE SEQUENCE [LARGE SCALE GENOMIC DNA]</scope>
    <source>
        <strain evidence="9 10">CBS 151.66</strain>
    </source>
</reference>
<keyword evidence="3" id="KW-0813">Transport</keyword>
<dbReference type="PANTHER" id="PTHR43791">
    <property type="entry name" value="PERMEASE-RELATED"/>
    <property type="match status" value="1"/>
</dbReference>
<feature type="domain" description="Major facilitator superfamily (MFS) profile" evidence="8">
    <location>
        <begin position="51"/>
        <end position="467"/>
    </location>
</feature>
<keyword evidence="10" id="KW-1185">Reference proteome</keyword>
<evidence type="ECO:0000256" key="1">
    <source>
        <dbReference type="ARBA" id="ARBA00004141"/>
    </source>
</evidence>
<dbReference type="EMBL" id="ML732202">
    <property type="protein sequence ID" value="KAB8074928.1"/>
    <property type="molecule type" value="Genomic_DNA"/>
</dbReference>
<evidence type="ECO:0000256" key="4">
    <source>
        <dbReference type="ARBA" id="ARBA00022692"/>
    </source>
</evidence>
<dbReference type="SUPFAM" id="SSF103473">
    <property type="entry name" value="MFS general substrate transporter"/>
    <property type="match status" value="1"/>
</dbReference>
<proteinExistence type="inferred from homology"/>
<feature type="transmembrane region" description="Helical" evidence="7">
    <location>
        <begin position="276"/>
        <end position="298"/>
    </location>
</feature>
<feature type="transmembrane region" description="Helical" evidence="7">
    <location>
        <begin position="318"/>
        <end position="338"/>
    </location>
</feature>
<organism evidence="9 10">
    <name type="scientific">Aspergillus leporis</name>
    <dbReference type="NCBI Taxonomy" id="41062"/>
    <lineage>
        <taxon>Eukaryota</taxon>
        <taxon>Fungi</taxon>
        <taxon>Dikarya</taxon>
        <taxon>Ascomycota</taxon>
        <taxon>Pezizomycotina</taxon>
        <taxon>Eurotiomycetes</taxon>
        <taxon>Eurotiomycetidae</taxon>
        <taxon>Eurotiales</taxon>
        <taxon>Aspergillaceae</taxon>
        <taxon>Aspergillus</taxon>
        <taxon>Aspergillus subgen. Circumdati</taxon>
    </lineage>
</organism>
<keyword evidence="4 7" id="KW-0812">Transmembrane</keyword>
<gene>
    <name evidence="9" type="ORF">BDV29DRAFT_201141</name>
</gene>
<dbReference type="OrthoDB" id="9971669at2759"/>
<dbReference type="FunFam" id="1.20.1250.20:FF:000013">
    <property type="entry name" value="MFS general substrate transporter"/>
    <property type="match status" value="1"/>
</dbReference>
<dbReference type="PANTHER" id="PTHR43791:SF53">
    <property type="entry name" value="MAJOR FACILITATOR SUPERFAMILY (MFS) PROFILE DOMAIN-CONTAINING PROTEIN"/>
    <property type="match status" value="1"/>
</dbReference>
<dbReference type="PROSITE" id="PS50850">
    <property type="entry name" value="MFS"/>
    <property type="match status" value="1"/>
</dbReference>
<comment type="similarity">
    <text evidence="2">Belongs to the major facilitator superfamily.</text>
</comment>
<evidence type="ECO:0000256" key="5">
    <source>
        <dbReference type="ARBA" id="ARBA00022989"/>
    </source>
</evidence>
<evidence type="ECO:0000256" key="3">
    <source>
        <dbReference type="ARBA" id="ARBA00022448"/>
    </source>
</evidence>
<dbReference type="Proteomes" id="UP000326565">
    <property type="component" value="Unassembled WGS sequence"/>
</dbReference>
<accession>A0A5N5X2A2</accession>
<feature type="transmembrane region" description="Helical" evidence="7">
    <location>
        <begin position="440"/>
        <end position="462"/>
    </location>
</feature>
<feature type="transmembrane region" description="Helical" evidence="7">
    <location>
        <begin position="147"/>
        <end position="167"/>
    </location>
</feature>
<feature type="transmembrane region" description="Helical" evidence="7">
    <location>
        <begin position="47"/>
        <end position="64"/>
    </location>
</feature>
<keyword evidence="6 7" id="KW-0472">Membrane</keyword>
<dbReference type="FunFam" id="1.20.1250.20:FF:000018">
    <property type="entry name" value="MFS transporter permease"/>
    <property type="match status" value="1"/>
</dbReference>
<feature type="transmembrane region" description="Helical" evidence="7">
    <location>
        <begin position="213"/>
        <end position="232"/>
    </location>
</feature>
<feature type="transmembrane region" description="Helical" evidence="7">
    <location>
        <begin position="377"/>
        <end position="396"/>
    </location>
</feature>
<dbReference type="InterPro" id="IPR036259">
    <property type="entry name" value="MFS_trans_sf"/>
</dbReference>
<name>A0A5N5X2A2_9EURO</name>
<feature type="transmembrane region" description="Helical" evidence="7">
    <location>
        <begin position="179"/>
        <end position="201"/>
    </location>
</feature>
<dbReference type="InterPro" id="IPR011701">
    <property type="entry name" value="MFS"/>
</dbReference>
<dbReference type="InterPro" id="IPR020846">
    <property type="entry name" value="MFS_dom"/>
</dbReference>
<evidence type="ECO:0000313" key="10">
    <source>
        <dbReference type="Proteomes" id="UP000326565"/>
    </source>
</evidence>
<sequence length="498" mass="54200">MTADTKCEEAVETTHQGTVDGTKIVLGATEEEVLLDEEESKVIVRKFDIRLLALFTVINLFSFIDRVNIGNARLLGLEKDLRLTGLKFNIALTCLFVSYCVVELPSNILCKLIGGHIYIPALVLCFGIITMLTALVEHKGSLYACRFLLGVVEGGISPGLIFMLALFYRRHELGFRTSIYISASSASGAFGGLLAIGLSKIPPWGMIHSWKNIFFFEGLVSIILAVIAFLCIPSGPEAARFLTESQKQQAVDRIRIDSAGTSEHSRTRLRHVVQGLTTLPIVACAFGFLFGNTCGQSFSLFSPSIIHAMGYTDELAQLLSVGPYAAACAFSILVGYISDRYQSRGWAIFATIPIGIAGLGMLEFLPASMPGAKYGALYLAAPGIYAFQPLWIAWAVNNAATPTVKAASAGLVFTIASLGGILAPWVYLPKDAPNYRTGHAILFAFLFGSWTINISLIIYIKWENHAREIGKRDGVLEGLGPQDRLELSSRHPAFRYAI</sequence>
<keyword evidence="5 7" id="KW-1133">Transmembrane helix</keyword>
<protein>
    <submittedName>
        <fullName evidence="9">Major facilitator superfamily domain-containing protein</fullName>
    </submittedName>
</protein>
<comment type="subcellular location">
    <subcellularLocation>
        <location evidence="1">Membrane</location>
        <topology evidence="1">Multi-pass membrane protein</topology>
    </subcellularLocation>
</comment>